<dbReference type="InterPro" id="IPR036397">
    <property type="entry name" value="RNaseH_sf"/>
</dbReference>
<accession>A0A9P0Z3C2</accession>
<proteinExistence type="predicted"/>
<dbReference type="Gene3D" id="3.30.420.10">
    <property type="entry name" value="Ribonuclease H-like superfamily/Ribonuclease H"/>
    <property type="match status" value="1"/>
</dbReference>
<feature type="domain" description="Integrase catalytic" evidence="1">
    <location>
        <begin position="1"/>
        <end position="84"/>
    </location>
</feature>
<evidence type="ECO:0000313" key="3">
    <source>
        <dbReference type="Proteomes" id="UP001152484"/>
    </source>
</evidence>
<name>A0A9P0Z3C2_CUSEU</name>
<sequence>MAFAKFLEECEIVLQHTMPGTPSMNGVAKKRNCTLKDMIRSMICDTTLPDSLRGETLKTAAYILNRVPTKATTKTPYGIWTGKNPGINHFHVWGCRDEAL</sequence>
<reference evidence="2" key="1">
    <citation type="submission" date="2022-07" db="EMBL/GenBank/DDBJ databases">
        <authorList>
            <person name="Macas J."/>
            <person name="Novak P."/>
            <person name="Neumann P."/>
        </authorList>
    </citation>
    <scope>NUCLEOTIDE SEQUENCE</scope>
</reference>
<dbReference type="InterPro" id="IPR001584">
    <property type="entry name" value="Integrase_cat-core"/>
</dbReference>
<keyword evidence="3" id="KW-1185">Reference proteome</keyword>
<comment type="caution">
    <text evidence="2">The sequence shown here is derived from an EMBL/GenBank/DDBJ whole genome shotgun (WGS) entry which is preliminary data.</text>
</comment>
<dbReference type="PANTHER" id="PTHR42648">
    <property type="entry name" value="TRANSPOSASE, PUTATIVE-RELATED"/>
    <property type="match status" value="1"/>
</dbReference>
<dbReference type="PROSITE" id="PS50994">
    <property type="entry name" value="INTEGRASE"/>
    <property type="match status" value="1"/>
</dbReference>
<dbReference type="PANTHER" id="PTHR42648:SF28">
    <property type="entry name" value="TRANSPOSON-ENCODED PROTEIN WITH RIBONUCLEASE H-LIKE AND RETROVIRUS ZINC FINGER-LIKE DOMAINS"/>
    <property type="match status" value="1"/>
</dbReference>
<gene>
    <name evidence="2" type="ORF">CEURO_LOCUS10147</name>
</gene>
<evidence type="ECO:0000259" key="1">
    <source>
        <dbReference type="PROSITE" id="PS50994"/>
    </source>
</evidence>
<protein>
    <recommendedName>
        <fullName evidence="1">Integrase catalytic domain-containing protein</fullName>
    </recommendedName>
</protein>
<dbReference type="InterPro" id="IPR039537">
    <property type="entry name" value="Retrotran_Ty1/copia-like"/>
</dbReference>
<dbReference type="AlphaFoldDB" id="A0A9P0Z3C2"/>
<dbReference type="GO" id="GO:0015074">
    <property type="term" value="P:DNA integration"/>
    <property type="evidence" value="ECO:0007669"/>
    <property type="project" value="InterPro"/>
</dbReference>
<dbReference type="Proteomes" id="UP001152484">
    <property type="component" value="Unassembled WGS sequence"/>
</dbReference>
<dbReference type="InterPro" id="IPR012337">
    <property type="entry name" value="RNaseH-like_sf"/>
</dbReference>
<organism evidence="2 3">
    <name type="scientific">Cuscuta europaea</name>
    <name type="common">European dodder</name>
    <dbReference type="NCBI Taxonomy" id="41803"/>
    <lineage>
        <taxon>Eukaryota</taxon>
        <taxon>Viridiplantae</taxon>
        <taxon>Streptophyta</taxon>
        <taxon>Embryophyta</taxon>
        <taxon>Tracheophyta</taxon>
        <taxon>Spermatophyta</taxon>
        <taxon>Magnoliopsida</taxon>
        <taxon>eudicotyledons</taxon>
        <taxon>Gunneridae</taxon>
        <taxon>Pentapetalae</taxon>
        <taxon>asterids</taxon>
        <taxon>lamiids</taxon>
        <taxon>Solanales</taxon>
        <taxon>Convolvulaceae</taxon>
        <taxon>Cuscuteae</taxon>
        <taxon>Cuscuta</taxon>
        <taxon>Cuscuta subgen. Cuscuta</taxon>
    </lineage>
</organism>
<dbReference type="SUPFAM" id="SSF53098">
    <property type="entry name" value="Ribonuclease H-like"/>
    <property type="match status" value="1"/>
</dbReference>
<dbReference type="GO" id="GO:0003676">
    <property type="term" value="F:nucleic acid binding"/>
    <property type="evidence" value="ECO:0007669"/>
    <property type="project" value="InterPro"/>
</dbReference>
<dbReference type="OrthoDB" id="1739418at2759"/>
<evidence type="ECO:0000313" key="2">
    <source>
        <dbReference type="EMBL" id="CAH9087631.1"/>
    </source>
</evidence>
<dbReference type="EMBL" id="CAMAPE010000019">
    <property type="protein sequence ID" value="CAH9087631.1"/>
    <property type="molecule type" value="Genomic_DNA"/>
</dbReference>